<protein>
    <submittedName>
        <fullName evidence="3">ATP-binding protein</fullName>
    </submittedName>
</protein>
<dbReference type="Proteomes" id="UP001422759">
    <property type="component" value="Unassembled WGS sequence"/>
</dbReference>
<dbReference type="InterPro" id="IPR050267">
    <property type="entry name" value="Anti-sigma-factor_SerPK"/>
</dbReference>
<dbReference type="PANTHER" id="PTHR35526:SF3">
    <property type="entry name" value="ANTI-SIGMA-F FACTOR RSBW"/>
    <property type="match status" value="1"/>
</dbReference>
<keyword evidence="3" id="KW-0547">Nucleotide-binding</keyword>
<dbReference type="PANTHER" id="PTHR35526">
    <property type="entry name" value="ANTI-SIGMA-F FACTOR RSBW-RELATED"/>
    <property type="match status" value="1"/>
</dbReference>
<name>A0ABP5L0J3_9ACTN</name>
<gene>
    <name evidence="3" type="ORF">GCM10009760_18900</name>
</gene>
<sequence length="162" mass="17346">MPATTSPATQGPYGFRVLPSAEAVPDARRRVIAVVRRWQLPLSEDTLGDVELLSSELITNAVTHAEAAFAVCVRWNGARLRVEVTDTDEQMPALGEAGTEATEGRGLFLVEALSSDWGVERDLAGKRVWFEVGSTAGADERLAARVRAAVPIVRVGHLPATA</sequence>
<keyword evidence="3" id="KW-0067">ATP-binding</keyword>
<organism evidence="3 4">
    <name type="scientific">Kitasatospora kazusensis</name>
    <dbReference type="NCBI Taxonomy" id="407974"/>
    <lineage>
        <taxon>Bacteria</taxon>
        <taxon>Bacillati</taxon>
        <taxon>Actinomycetota</taxon>
        <taxon>Actinomycetes</taxon>
        <taxon>Kitasatosporales</taxon>
        <taxon>Streptomycetaceae</taxon>
        <taxon>Kitasatospora</taxon>
    </lineage>
</organism>
<dbReference type="InterPro" id="IPR003594">
    <property type="entry name" value="HATPase_dom"/>
</dbReference>
<dbReference type="CDD" id="cd16936">
    <property type="entry name" value="HATPase_RsbW-like"/>
    <property type="match status" value="1"/>
</dbReference>
<keyword evidence="1" id="KW-0808">Transferase</keyword>
<comment type="caution">
    <text evidence="3">The sequence shown here is derived from an EMBL/GenBank/DDBJ whole genome shotgun (WGS) entry which is preliminary data.</text>
</comment>
<keyword evidence="1" id="KW-0418">Kinase</keyword>
<dbReference type="SUPFAM" id="SSF55874">
    <property type="entry name" value="ATPase domain of HSP90 chaperone/DNA topoisomerase II/histidine kinase"/>
    <property type="match status" value="1"/>
</dbReference>
<keyword evidence="4" id="KW-1185">Reference proteome</keyword>
<evidence type="ECO:0000259" key="2">
    <source>
        <dbReference type="Pfam" id="PF13581"/>
    </source>
</evidence>
<dbReference type="Pfam" id="PF13581">
    <property type="entry name" value="HATPase_c_2"/>
    <property type="match status" value="1"/>
</dbReference>
<evidence type="ECO:0000313" key="4">
    <source>
        <dbReference type="Proteomes" id="UP001422759"/>
    </source>
</evidence>
<dbReference type="InterPro" id="IPR036890">
    <property type="entry name" value="HATPase_C_sf"/>
</dbReference>
<feature type="domain" description="Histidine kinase/HSP90-like ATPase" evidence="2">
    <location>
        <begin position="22"/>
        <end position="130"/>
    </location>
</feature>
<dbReference type="Gene3D" id="3.30.565.10">
    <property type="entry name" value="Histidine kinase-like ATPase, C-terminal domain"/>
    <property type="match status" value="1"/>
</dbReference>
<evidence type="ECO:0000256" key="1">
    <source>
        <dbReference type="ARBA" id="ARBA00022527"/>
    </source>
</evidence>
<evidence type="ECO:0000313" key="3">
    <source>
        <dbReference type="EMBL" id="GAA2137970.1"/>
    </source>
</evidence>
<proteinExistence type="predicted"/>
<reference evidence="4" key="1">
    <citation type="journal article" date="2019" name="Int. J. Syst. Evol. Microbiol.">
        <title>The Global Catalogue of Microorganisms (GCM) 10K type strain sequencing project: providing services to taxonomists for standard genome sequencing and annotation.</title>
        <authorList>
            <consortium name="The Broad Institute Genomics Platform"/>
            <consortium name="The Broad Institute Genome Sequencing Center for Infectious Disease"/>
            <person name="Wu L."/>
            <person name="Ma J."/>
        </authorList>
    </citation>
    <scope>NUCLEOTIDE SEQUENCE [LARGE SCALE GENOMIC DNA]</scope>
    <source>
        <strain evidence="4">JCM 14560</strain>
    </source>
</reference>
<accession>A0ABP5L0J3</accession>
<dbReference type="EMBL" id="BAAANT010000008">
    <property type="protein sequence ID" value="GAA2137970.1"/>
    <property type="molecule type" value="Genomic_DNA"/>
</dbReference>
<keyword evidence="1" id="KW-0723">Serine/threonine-protein kinase</keyword>
<dbReference type="GO" id="GO:0005524">
    <property type="term" value="F:ATP binding"/>
    <property type="evidence" value="ECO:0007669"/>
    <property type="project" value="UniProtKB-KW"/>
</dbReference>